<protein>
    <submittedName>
        <fullName evidence="2">Alpha-ketoglutarate-dependent dioxygenase AlkB</fullName>
    </submittedName>
</protein>
<dbReference type="Gene3D" id="2.60.120.590">
    <property type="entry name" value="Alpha-ketoglutarate-dependent dioxygenase AlkB-like"/>
    <property type="match status" value="1"/>
</dbReference>
<dbReference type="InterPro" id="IPR027450">
    <property type="entry name" value="AlkB-like"/>
</dbReference>
<gene>
    <name evidence="2" type="ORF">HH214_11900</name>
</gene>
<dbReference type="SUPFAM" id="SSF51197">
    <property type="entry name" value="Clavaminate synthase-like"/>
    <property type="match status" value="1"/>
</dbReference>
<dbReference type="PROSITE" id="PS51471">
    <property type="entry name" value="FE2OG_OXY"/>
    <property type="match status" value="1"/>
</dbReference>
<dbReference type="AlphaFoldDB" id="A0A7L5E1W4"/>
<organism evidence="2 3">
    <name type="scientific">Mucilaginibacter robiniae</name>
    <dbReference type="NCBI Taxonomy" id="2728022"/>
    <lineage>
        <taxon>Bacteria</taxon>
        <taxon>Pseudomonadati</taxon>
        <taxon>Bacteroidota</taxon>
        <taxon>Sphingobacteriia</taxon>
        <taxon>Sphingobacteriales</taxon>
        <taxon>Sphingobacteriaceae</taxon>
        <taxon>Mucilaginibacter</taxon>
    </lineage>
</organism>
<keyword evidence="3" id="KW-1185">Reference proteome</keyword>
<sequence>METALPGLYLYPDFIDETREQQLLSEIDSQTWIVDYLRRLQYYGYRNELDKPYDLIPFPVAMPPMIYQLSQELVEQKIIDLQPDQVIINEYVPGEGLKPHKDRAYYENQICGVNLGSGCVMRFIKGKNEEVIDIEIPRRSIYVMQDDARKKWKHGIPPRKKDKVDGNVHHRERRVSITYRKVKPKKVHPINPEGKVAKLLQEKFNISPEAIAQLS</sequence>
<dbReference type="PANTHER" id="PTHR12463:SF1">
    <property type="entry name" value="2-OXOGLUTARATE AND FE-DEPENDENT OXYGENASE FAMILY PROTEIN"/>
    <property type="match status" value="1"/>
</dbReference>
<keyword evidence="2" id="KW-0223">Dioxygenase</keyword>
<evidence type="ECO:0000313" key="2">
    <source>
        <dbReference type="EMBL" id="QJD96528.1"/>
    </source>
</evidence>
<dbReference type="InterPro" id="IPR005123">
    <property type="entry name" value="Oxoglu/Fe-dep_dioxygenase_dom"/>
</dbReference>
<dbReference type="RefSeq" id="WP_169607937.1">
    <property type="nucleotide sequence ID" value="NZ_CP051682.1"/>
</dbReference>
<dbReference type="InterPro" id="IPR037151">
    <property type="entry name" value="AlkB-like_sf"/>
</dbReference>
<dbReference type="EMBL" id="CP051682">
    <property type="protein sequence ID" value="QJD96528.1"/>
    <property type="molecule type" value="Genomic_DNA"/>
</dbReference>
<evidence type="ECO:0000313" key="3">
    <source>
        <dbReference type="Proteomes" id="UP000503278"/>
    </source>
</evidence>
<dbReference type="KEGG" id="mrob:HH214_11900"/>
<reference evidence="2 3" key="1">
    <citation type="submission" date="2020-04" db="EMBL/GenBank/DDBJ databases">
        <title>Genome sequencing of novel species.</title>
        <authorList>
            <person name="Heo J."/>
            <person name="Kim S.-J."/>
            <person name="Kim J.-S."/>
            <person name="Hong S.-B."/>
            <person name="Kwon S.-W."/>
        </authorList>
    </citation>
    <scope>NUCLEOTIDE SEQUENCE [LARGE SCALE GENOMIC DNA]</scope>
    <source>
        <strain evidence="2 3">F39-2</strain>
    </source>
</reference>
<dbReference type="GO" id="GO:0032451">
    <property type="term" value="F:demethylase activity"/>
    <property type="evidence" value="ECO:0007669"/>
    <property type="project" value="TreeGrafter"/>
</dbReference>
<dbReference type="GO" id="GO:0051213">
    <property type="term" value="F:dioxygenase activity"/>
    <property type="evidence" value="ECO:0007669"/>
    <property type="project" value="UniProtKB-KW"/>
</dbReference>
<dbReference type="PANTHER" id="PTHR12463">
    <property type="entry name" value="OXYGENASE-RELATED"/>
    <property type="match status" value="1"/>
</dbReference>
<feature type="domain" description="Fe2OG dioxygenase" evidence="1">
    <location>
        <begin position="82"/>
        <end position="183"/>
    </location>
</feature>
<name>A0A7L5E1W4_9SPHI</name>
<dbReference type="Proteomes" id="UP000503278">
    <property type="component" value="Chromosome"/>
</dbReference>
<dbReference type="GO" id="GO:0070988">
    <property type="term" value="P:demethylation"/>
    <property type="evidence" value="ECO:0007669"/>
    <property type="project" value="InterPro"/>
</dbReference>
<keyword evidence="2" id="KW-0560">Oxidoreductase</keyword>
<dbReference type="InterPro" id="IPR032857">
    <property type="entry name" value="ALKBH4"/>
</dbReference>
<accession>A0A7L5E1W4</accession>
<dbReference type="Pfam" id="PF13532">
    <property type="entry name" value="2OG-FeII_Oxy_2"/>
    <property type="match status" value="1"/>
</dbReference>
<proteinExistence type="predicted"/>
<evidence type="ECO:0000259" key="1">
    <source>
        <dbReference type="PROSITE" id="PS51471"/>
    </source>
</evidence>